<keyword evidence="8" id="KW-1185">Reference proteome</keyword>
<gene>
    <name evidence="5 7" type="primary">tatC</name>
    <name evidence="7" type="ORF">DR864_19725</name>
</gene>
<comment type="subcellular location">
    <subcellularLocation>
        <location evidence="5">Cell membrane</location>
        <topology evidence="5">Multi-pass membrane protein</topology>
    </subcellularLocation>
    <subcellularLocation>
        <location evidence="1">Membrane</location>
        <topology evidence="1">Multi-pass membrane protein</topology>
    </subcellularLocation>
</comment>
<dbReference type="GO" id="GO:0009977">
    <property type="term" value="F:proton motive force dependent protein transmembrane transporter activity"/>
    <property type="evidence" value="ECO:0007669"/>
    <property type="project" value="TreeGrafter"/>
</dbReference>
<comment type="function">
    <text evidence="5">Part of the twin-arginine translocation (Tat) system that transports large folded proteins containing a characteristic twin-arginine motif in their signal peptide across membranes.</text>
</comment>
<evidence type="ECO:0000256" key="4">
    <source>
        <dbReference type="ARBA" id="ARBA00023136"/>
    </source>
</evidence>
<reference evidence="7 8" key="1">
    <citation type="submission" date="2018-07" db="EMBL/GenBank/DDBJ databases">
        <title>Genome sequencing of Runella.</title>
        <authorList>
            <person name="Baek M.-G."/>
            <person name="Yi H."/>
        </authorList>
    </citation>
    <scope>NUCLEOTIDE SEQUENCE [LARGE SCALE GENOMIC DNA]</scope>
    <source>
        <strain evidence="7 8">HYN0085</strain>
    </source>
</reference>
<evidence type="ECO:0000313" key="7">
    <source>
        <dbReference type="EMBL" id="AXE19812.1"/>
    </source>
</evidence>
<dbReference type="NCBIfam" id="TIGR00945">
    <property type="entry name" value="tatC"/>
    <property type="match status" value="1"/>
</dbReference>
<dbReference type="PRINTS" id="PR01840">
    <property type="entry name" value="TATCFAMILY"/>
</dbReference>
<dbReference type="OrthoDB" id="9777044at2"/>
<evidence type="ECO:0000256" key="6">
    <source>
        <dbReference type="SAM" id="MobiDB-lite"/>
    </source>
</evidence>
<keyword evidence="3 5" id="KW-1133">Transmembrane helix</keyword>
<dbReference type="RefSeq" id="WP_114068580.1">
    <property type="nucleotide sequence ID" value="NZ_CP030850.1"/>
</dbReference>
<dbReference type="InterPro" id="IPR002033">
    <property type="entry name" value="TatC"/>
</dbReference>
<keyword evidence="2 5" id="KW-0812">Transmembrane</keyword>
<dbReference type="HAMAP" id="MF_00902">
    <property type="entry name" value="TatC"/>
    <property type="match status" value="1"/>
</dbReference>
<keyword evidence="5" id="KW-0813">Transport</keyword>
<dbReference type="KEGG" id="run:DR864_19725"/>
<evidence type="ECO:0000256" key="1">
    <source>
        <dbReference type="ARBA" id="ARBA00004141"/>
    </source>
</evidence>
<dbReference type="GO" id="GO:0043953">
    <property type="term" value="P:protein transport by the Tat complex"/>
    <property type="evidence" value="ECO:0007669"/>
    <property type="project" value="UniProtKB-UniRule"/>
</dbReference>
<protein>
    <recommendedName>
        <fullName evidence="5">Sec-independent protein translocase protein TatC</fullName>
    </recommendedName>
</protein>
<feature type="transmembrane region" description="Helical" evidence="5">
    <location>
        <begin position="30"/>
        <end position="48"/>
    </location>
</feature>
<dbReference type="GO" id="GO:0065002">
    <property type="term" value="P:intracellular protein transmembrane transport"/>
    <property type="evidence" value="ECO:0007669"/>
    <property type="project" value="TreeGrafter"/>
</dbReference>
<comment type="similarity">
    <text evidence="5">Belongs to the TatC family.</text>
</comment>
<accession>A0A344TME1</accession>
<feature type="transmembrane region" description="Helical" evidence="5">
    <location>
        <begin position="186"/>
        <end position="216"/>
    </location>
</feature>
<evidence type="ECO:0000313" key="8">
    <source>
        <dbReference type="Proteomes" id="UP000251993"/>
    </source>
</evidence>
<name>A0A344TME1_9BACT</name>
<feature type="transmembrane region" description="Helical" evidence="5">
    <location>
        <begin position="142"/>
        <end position="166"/>
    </location>
</feature>
<dbReference type="AlphaFoldDB" id="A0A344TME1"/>
<evidence type="ECO:0000256" key="3">
    <source>
        <dbReference type="ARBA" id="ARBA00022989"/>
    </source>
</evidence>
<feature type="region of interest" description="Disordered" evidence="6">
    <location>
        <begin position="280"/>
        <end position="300"/>
    </location>
</feature>
<comment type="caution">
    <text evidence="5">Lacks conserved residue(s) required for the propagation of feature annotation.</text>
</comment>
<dbReference type="Proteomes" id="UP000251993">
    <property type="component" value="Chromosome"/>
</dbReference>
<organism evidence="7 8">
    <name type="scientific">Runella rosea</name>
    <dbReference type="NCBI Taxonomy" id="2259595"/>
    <lineage>
        <taxon>Bacteria</taxon>
        <taxon>Pseudomonadati</taxon>
        <taxon>Bacteroidota</taxon>
        <taxon>Cytophagia</taxon>
        <taxon>Cytophagales</taxon>
        <taxon>Spirosomataceae</taxon>
        <taxon>Runella</taxon>
    </lineage>
</organism>
<dbReference type="PANTHER" id="PTHR30371:SF0">
    <property type="entry name" value="SEC-INDEPENDENT PROTEIN TRANSLOCASE PROTEIN TATC, CHLOROPLASTIC-RELATED"/>
    <property type="match status" value="1"/>
</dbReference>
<keyword evidence="5" id="KW-0811">Translocation</keyword>
<evidence type="ECO:0000256" key="5">
    <source>
        <dbReference type="HAMAP-Rule" id="MF_00902"/>
    </source>
</evidence>
<sequence length="300" mass="34133">MPLDQEFDKENATGDEMSFIEHLEELRWHVIRAVGAILIFTIAAFIYIEEIYDKIILGPSKSDFWTYRMLCKIADFTGAEGLCIDKLDFELQSREMAGQFTMALLSSVIIGLLFAFPYAFWEVWRFIKPGLKPAERRVSRGAVFYVTFLFLSGVFFGYYIVSPLAINFLANFQLDPRIKNQFDITSYVGLISVLTLACGLTFQLPVVAFVLSRIGFLNPRFMREYRKHAFVVILILAAVITPSPDVLSQVLVALPLTLLYEISIMVSAWVERSKKEDAELEAKEEEASAMGEPWNPDADM</sequence>
<proteinExistence type="inferred from homology"/>
<comment type="subunit">
    <text evidence="5">Forms a complex with TatA.</text>
</comment>
<feature type="transmembrane region" description="Helical" evidence="5">
    <location>
        <begin position="100"/>
        <end position="121"/>
    </location>
</feature>
<dbReference type="EMBL" id="CP030850">
    <property type="protein sequence ID" value="AXE19812.1"/>
    <property type="molecule type" value="Genomic_DNA"/>
</dbReference>
<dbReference type="Pfam" id="PF00902">
    <property type="entry name" value="TatC"/>
    <property type="match status" value="1"/>
</dbReference>
<dbReference type="PANTHER" id="PTHR30371">
    <property type="entry name" value="SEC-INDEPENDENT PROTEIN TRANSLOCASE PROTEIN TATC"/>
    <property type="match status" value="1"/>
</dbReference>
<feature type="transmembrane region" description="Helical" evidence="5">
    <location>
        <begin position="228"/>
        <end position="244"/>
    </location>
</feature>
<evidence type="ECO:0000256" key="2">
    <source>
        <dbReference type="ARBA" id="ARBA00022692"/>
    </source>
</evidence>
<keyword evidence="5" id="KW-1003">Cell membrane</keyword>
<keyword evidence="4 5" id="KW-0472">Membrane</keyword>
<keyword evidence="5" id="KW-0653">Protein transport</keyword>
<dbReference type="GO" id="GO:0033281">
    <property type="term" value="C:TAT protein transport complex"/>
    <property type="evidence" value="ECO:0007669"/>
    <property type="project" value="UniProtKB-UniRule"/>
</dbReference>